<dbReference type="InterPro" id="IPR036278">
    <property type="entry name" value="Sialidase_sf"/>
</dbReference>
<accession>A0A7V2F7R5</accession>
<proteinExistence type="predicted"/>
<sequence>MKSLKLALAGLLLGAGCSSTGPSGLRPYDFQVIRLDSGRVGAITTAIDPQTHTIYWSWAAMRDSLVDIYLSRMAPGDTAPSPPVRVHPQRGLGNLHTQAPPQVRVGPDGTVYVLWSSRIPVPGRRFPASNLYLVRSTDQGQTFAPPCLVNDDAEGPPSSHTFHDLAIGREGIVYVSWIDARRLDAQRSAETHRHHHETSSAGPDIRVARSTDGCTFSPGVIVDSTSCPCCRTALTIDAQGGLYVAWRKVFPGNVRDIVVAVSRDRGQTFSQPVRVQTDGWVLDGCPHVGPSLAVDDRQQLHVAWYTGAPERTGIWYRRLSPQLRPVLAAQPLAQVLPIAQMRLAWDTYQMWAAWEAPTKGQVRLQVFSKTAFPDTTQALSFMGRNPALAAVDGWVVLAVETEQDVRAYIKRPAAKP</sequence>
<dbReference type="CDD" id="cd15482">
    <property type="entry name" value="Sialidase_non-viral"/>
    <property type="match status" value="1"/>
</dbReference>
<evidence type="ECO:0000313" key="1">
    <source>
        <dbReference type="EMBL" id="HER96605.1"/>
    </source>
</evidence>
<gene>
    <name evidence="1" type="ORF">ENO59_08830</name>
</gene>
<dbReference type="SUPFAM" id="SSF50939">
    <property type="entry name" value="Sialidases"/>
    <property type="match status" value="1"/>
</dbReference>
<dbReference type="PROSITE" id="PS51257">
    <property type="entry name" value="PROKAR_LIPOPROTEIN"/>
    <property type="match status" value="1"/>
</dbReference>
<dbReference type="AlphaFoldDB" id="A0A7V2F7R5"/>
<dbReference type="Gene3D" id="2.120.10.10">
    <property type="match status" value="1"/>
</dbReference>
<comment type="caution">
    <text evidence="1">The sequence shown here is derived from an EMBL/GenBank/DDBJ whole genome shotgun (WGS) entry which is preliminary data.</text>
</comment>
<name>A0A7V2F7R5_RHOMR</name>
<protein>
    <submittedName>
        <fullName evidence="1">Exo-alpha-sialidase</fullName>
    </submittedName>
</protein>
<dbReference type="EMBL" id="DSGB01000006">
    <property type="protein sequence ID" value="HER96605.1"/>
    <property type="molecule type" value="Genomic_DNA"/>
</dbReference>
<reference evidence="1" key="1">
    <citation type="journal article" date="2020" name="mSystems">
        <title>Genome- and Community-Level Interaction Insights into Carbon Utilization and Element Cycling Functions of Hydrothermarchaeota in Hydrothermal Sediment.</title>
        <authorList>
            <person name="Zhou Z."/>
            <person name="Liu Y."/>
            <person name="Xu W."/>
            <person name="Pan J."/>
            <person name="Luo Z.H."/>
            <person name="Li M."/>
        </authorList>
    </citation>
    <scope>NUCLEOTIDE SEQUENCE [LARGE SCALE GENOMIC DNA]</scope>
    <source>
        <strain evidence="1">SpSt-143</strain>
    </source>
</reference>
<organism evidence="1">
    <name type="scientific">Rhodothermus marinus</name>
    <name type="common">Rhodothermus obamensis</name>
    <dbReference type="NCBI Taxonomy" id="29549"/>
    <lineage>
        <taxon>Bacteria</taxon>
        <taxon>Pseudomonadati</taxon>
        <taxon>Rhodothermota</taxon>
        <taxon>Rhodothermia</taxon>
        <taxon>Rhodothermales</taxon>
        <taxon>Rhodothermaceae</taxon>
        <taxon>Rhodothermus</taxon>
    </lineage>
</organism>